<dbReference type="SMART" id="SM00419">
    <property type="entry name" value="HTH_CRP"/>
    <property type="match status" value="1"/>
</dbReference>
<dbReference type="InterPro" id="IPR018490">
    <property type="entry name" value="cNMP-bd_dom_sf"/>
</dbReference>
<keyword evidence="7" id="KW-1185">Reference proteome</keyword>
<evidence type="ECO:0000256" key="2">
    <source>
        <dbReference type="ARBA" id="ARBA00023125"/>
    </source>
</evidence>
<dbReference type="InterPro" id="IPR000595">
    <property type="entry name" value="cNMP-bd_dom"/>
</dbReference>
<dbReference type="InterPro" id="IPR050397">
    <property type="entry name" value="Env_Response_Regulators"/>
</dbReference>
<evidence type="ECO:0000259" key="5">
    <source>
        <dbReference type="PROSITE" id="PS51063"/>
    </source>
</evidence>
<dbReference type="SUPFAM" id="SSF51206">
    <property type="entry name" value="cAMP-binding domain-like"/>
    <property type="match status" value="1"/>
</dbReference>
<keyword evidence="3" id="KW-0804">Transcription</keyword>
<dbReference type="InterPro" id="IPR036390">
    <property type="entry name" value="WH_DNA-bd_sf"/>
</dbReference>
<organism evidence="6 7">
    <name type="scientific">Actinocorallia aurantiaca</name>
    <dbReference type="NCBI Taxonomy" id="46204"/>
    <lineage>
        <taxon>Bacteria</taxon>
        <taxon>Bacillati</taxon>
        <taxon>Actinomycetota</taxon>
        <taxon>Actinomycetes</taxon>
        <taxon>Streptosporangiales</taxon>
        <taxon>Thermomonosporaceae</taxon>
        <taxon>Actinocorallia</taxon>
    </lineage>
</organism>
<dbReference type="Pfam" id="PF00027">
    <property type="entry name" value="cNMP_binding"/>
    <property type="match status" value="1"/>
</dbReference>
<name>A0ABN3UCK4_9ACTN</name>
<reference evidence="6 7" key="1">
    <citation type="journal article" date="2019" name="Int. J. Syst. Evol. Microbiol.">
        <title>The Global Catalogue of Microorganisms (GCM) 10K type strain sequencing project: providing services to taxonomists for standard genome sequencing and annotation.</title>
        <authorList>
            <consortium name="The Broad Institute Genomics Platform"/>
            <consortium name="The Broad Institute Genome Sequencing Center for Infectious Disease"/>
            <person name="Wu L."/>
            <person name="Ma J."/>
        </authorList>
    </citation>
    <scope>NUCLEOTIDE SEQUENCE [LARGE SCALE GENOMIC DNA]</scope>
    <source>
        <strain evidence="6 7">JCM 8201</strain>
    </source>
</reference>
<feature type="domain" description="Cyclic nucleotide-binding" evidence="4">
    <location>
        <begin position="1"/>
        <end position="120"/>
    </location>
</feature>
<dbReference type="CDD" id="cd00038">
    <property type="entry name" value="CAP_ED"/>
    <property type="match status" value="1"/>
</dbReference>
<dbReference type="EMBL" id="BAAATZ010000015">
    <property type="protein sequence ID" value="GAA2729420.1"/>
    <property type="molecule type" value="Genomic_DNA"/>
</dbReference>
<dbReference type="PROSITE" id="PS00889">
    <property type="entry name" value="CNMP_BINDING_2"/>
    <property type="match status" value="1"/>
</dbReference>
<dbReference type="Gene3D" id="2.60.120.10">
    <property type="entry name" value="Jelly Rolls"/>
    <property type="match status" value="1"/>
</dbReference>
<dbReference type="PROSITE" id="PS51063">
    <property type="entry name" value="HTH_CRP_2"/>
    <property type="match status" value="1"/>
</dbReference>
<keyword evidence="2" id="KW-0238">DNA-binding</keyword>
<dbReference type="Proteomes" id="UP001501842">
    <property type="component" value="Unassembled WGS sequence"/>
</dbReference>
<evidence type="ECO:0000256" key="1">
    <source>
        <dbReference type="ARBA" id="ARBA00023015"/>
    </source>
</evidence>
<dbReference type="InterPro" id="IPR012318">
    <property type="entry name" value="HTH_CRP"/>
</dbReference>
<dbReference type="PANTHER" id="PTHR24567:SF68">
    <property type="entry name" value="DNA-BINDING TRANSCRIPTIONAL DUAL REGULATOR CRP"/>
    <property type="match status" value="1"/>
</dbReference>
<keyword evidence="1" id="KW-0805">Transcription regulation</keyword>
<gene>
    <name evidence="6" type="primary">dnr</name>
    <name evidence="6" type="ORF">GCM10010439_39890</name>
</gene>
<dbReference type="InterPro" id="IPR014710">
    <property type="entry name" value="RmlC-like_jellyroll"/>
</dbReference>
<dbReference type="InterPro" id="IPR036388">
    <property type="entry name" value="WH-like_DNA-bd_sf"/>
</dbReference>
<evidence type="ECO:0000313" key="7">
    <source>
        <dbReference type="Proteomes" id="UP001501842"/>
    </source>
</evidence>
<dbReference type="Pfam" id="PF13545">
    <property type="entry name" value="HTH_Crp_2"/>
    <property type="match status" value="1"/>
</dbReference>
<sequence length="216" mass="23884">MAALRPEEREALLSSGTEIEFPPDSHLVRQGEPAGELFVLLDGYVKVVMTTPEGIPAIMAVRARGDLIGEFAVLDGGRRTASVITVDTVIAIRISVRRYREFDDRFPGATRRFYDGVLGKMRATMERRIQARAWDARTRLAKTLHELAVTHGVPAEEGVEIPLPLSQFELGSLAGASEATTERHLHEFRALGLVRTHYRKIVVLDLDGLGALWEGS</sequence>
<protein>
    <submittedName>
        <fullName evidence="6">Transcriptional regulator Dnr</fullName>
    </submittedName>
</protein>
<dbReference type="PANTHER" id="PTHR24567">
    <property type="entry name" value="CRP FAMILY TRANSCRIPTIONAL REGULATORY PROTEIN"/>
    <property type="match status" value="1"/>
</dbReference>
<evidence type="ECO:0000259" key="4">
    <source>
        <dbReference type="PROSITE" id="PS50042"/>
    </source>
</evidence>
<evidence type="ECO:0000313" key="6">
    <source>
        <dbReference type="EMBL" id="GAA2729420.1"/>
    </source>
</evidence>
<comment type="caution">
    <text evidence="6">The sequence shown here is derived from an EMBL/GenBank/DDBJ whole genome shotgun (WGS) entry which is preliminary data.</text>
</comment>
<dbReference type="Gene3D" id="1.10.10.10">
    <property type="entry name" value="Winged helix-like DNA-binding domain superfamily/Winged helix DNA-binding domain"/>
    <property type="match status" value="1"/>
</dbReference>
<dbReference type="PROSITE" id="PS00888">
    <property type="entry name" value="CNMP_BINDING_1"/>
    <property type="match status" value="1"/>
</dbReference>
<dbReference type="SUPFAM" id="SSF46785">
    <property type="entry name" value="Winged helix' DNA-binding domain"/>
    <property type="match status" value="1"/>
</dbReference>
<dbReference type="SMART" id="SM00100">
    <property type="entry name" value="cNMP"/>
    <property type="match status" value="1"/>
</dbReference>
<proteinExistence type="predicted"/>
<dbReference type="PROSITE" id="PS50042">
    <property type="entry name" value="CNMP_BINDING_3"/>
    <property type="match status" value="1"/>
</dbReference>
<feature type="domain" description="HTH crp-type" evidence="5">
    <location>
        <begin position="134"/>
        <end position="207"/>
    </location>
</feature>
<accession>A0ABN3UCK4</accession>
<dbReference type="InterPro" id="IPR018488">
    <property type="entry name" value="cNMP-bd_CS"/>
</dbReference>
<evidence type="ECO:0000256" key="3">
    <source>
        <dbReference type="ARBA" id="ARBA00023163"/>
    </source>
</evidence>